<accession>A0A6A5TRQ6</accession>
<dbReference type="EMBL" id="ML976999">
    <property type="protein sequence ID" value="KAF1954399.1"/>
    <property type="molecule type" value="Genomic_DNA"/>
</dbReference>
<protein>
    <submittedName>
        <fullName evidence="2">Uncharacterized protein</fullName>
    </submittedName>
</protein>
<evidence type="ECO:0000313" key="2">
    <source>
        <dbReference type="EMBL" id="KAF1954399.1"/>
    </source>
</evidence>
<feature type="region of interest" description="Disordered" evidence="1">
    <location>
        <begin position="55"/>
        <end position="110"/>
    </location>
</feature>
<reference evidence="2" key="1">
    <citation type="journal article" date="2020" name="Stud. Mycol.">
        <title>101 Dothideomycetes genomes: a test case for predicting lifestyles and emergence of pathogens.</title>
        <authorList>
            <person name="Haridas S."/>
            <person name="Albert R."/>
            <person name="Binder M."/>
            <person name="Bloem J."/>
            <person name="Labutti K."/>
            <person name="Salamov A."/>
            <person name="Andreopoulos B."/>
            <person name="Baker S."/>
            <person name="Barry K."/>
            <person name="Bills G."/>
            <person name="Bluhm B."/>
            <person name="Cannon C."/>
            <person name="Castanera R."/>
            <person name="Culley D."/>
            <person name="Daum C."/>
            <person name="Ezra D."/>
            <person name="Gonzalez J."/>
            <person name="Henrissat B."/>
            <person name="Kuo A."/>
            <person name="Liang C."/>
            <person name="Lipzen A."/>
            <person name="Lutzoni F."/>
            <person name="Magnuson J."/>
            <person name="Mondo S."/>
            <person name="Nolan M."/>
            <person name="Ohm R."/>
            <person name="Pangilinan J."/>
            <person name="Park H.-J."/>
            <person name="Ramirez L."/>
            <person name="Alfaro M."/>
            <person name="Sun H."/>
            <person name="Tritt A."/>
            <person name="Yoshinaga Y."/>
            <person name="Zwiers L.-H."/>
            <person name="Turgeon B."/>
            <person name="Goodwin S."/>
            <person name="Spatafora J."/>
            <person name="Crous P."/>
            <person name="Grigoriev I."/>
        </authorList>
    </citation>
    <scope>NUCLEOTIDE SEQUENCE</scope>
    <source>
        <strain evidence="2">CBS 675.92</strain>
    </source>
</reference>
<feature type="compositionally biased region" description="Polar residues" evidence="1">
    <location>
        <begin position="198"/>
        <end position="209"/>
    </location>
</feature>
<dbReference type="AlphaFoldDB" id="A0A6A5TRQ6"/>
<feature type="compositionally biased region" description="Acidic residues" evidence="1">
    <location>
        <begin position="88"/>
        <end position="103"/>
    </location>
</feature>
<gene>
    <name evidence="2" type="ORF">CC80DRAFT_417755</name>
</gene>
<feature type="compositionally biased region" description="Polar residues" evidence="1">
    <location>
        <begin position="68"/>
        <end position="78"/>
    </location>
</feature>
<evidence type="ECO:0000256" key="1">
    <source>
        <dbReference type="SAM" id="MobiDB-lite"/>
    </source>
</evidence>
<evidence type="ECO:0000313" key="3">
    <source>
        <dbReference type="Proteomes" id="UP000800035"/>
    </source>
</evidence>
<proteinExistence type="predicted"/>
<keyword evidence="3" id="KW-1185">Reference proteome</keyword>
<name>A0A6A5TRQ6_9PLEO</name>
<feature type="region of interest" description="Disordered" evidence="1">
    <location>
        <begin position="1"/>
        <end position="34"/>
    </location>
</feature>
<organism evidence="2 3">
    <name type="scientific">Byssothecium circinans</name>
    <dbReference type="NCBI Taxonomy" id="147558"/>
    <lineage>
        <taxon>Eukaryota</taxon>
        <taxon>Fungi</taxon>
        <taxon>Dikarya</taxon>
        <taxon>Ascomycota</taxon>
        <taxon>Pezizomycotina</taxon>
        <taxon>Dothideomycetes</taxon>
        <taxon>Pleosporomycetidae</taxon>
        <taxon>Pleosporales</taxon>
        <taxon>Massarineae</taxon>
        <taxon>Massarinaceae</taxon>
        <taxon>Byssothecium</taxon>
    </lineage>
</organism>
<feature type="compositionally biased region" description="Basic and acidic residues" evidence="1">
    <location>
        <begin position="136"/>
        <end position="155"/>
    </location>
</feature>
<feature type="non-terminal residue" evidence="2">
    <location>
        <position position="268"/>
    </location>
</feature>
<feature type="region of interest" description="Disordered" evidence="1">
    <location>
        <begin position="130"/>
        <end position="227"/>
    </location>
</feature>
<sequence>MHGAPAEAFSNGHHFSQPATPGSRSRFPPQTSHTSHIYKQMSFPLFAQTPPLEFIEPIGQGPQFHFTRPQSRGASTDSGRGCATTPGDSEDDDDDDESDEESTHEEVQLFRRVDEADITFVLEELDSDTSYDSDIEVVRPDNFEDAKSDRSDSRPEGNGFIEKFKDFTWQGSSDEEEQQRRYRRKRRWSAGVFRRSHSQSVEGNSSYSDNDPLDDVESTARRLRRRVRGPGDRASLVFEDRGFPNANNIVEVEELEDDSFTLDELPFW</sequence>
<dbReference type="OrthoDB" id="4186058at2759"/>
<feature type="compositionally biased region" description="Polar residues" evidence="1">
    <location>
        <begin position="13"/>
        <end position="34"/>
    </location>
</feature>
<dbReference type="Proteomes" id="UP000800035">
    <property type="component" value="Unassembled WGS sequence"/>
</dbReference>